<organism evidence="2 3">
    <name type="scientific">Massilia rubra</name>
    <dbReference type="NCBI Taxonomy" id="2607910"/>
    <lineage>
        <taxon>Bacteria</taxon>
        <taxon>Pseudomonadati</taxon>
        <taxon>Pseudomonadota</taxon>
        <taxon>Betaproteobacteria</taxon>
        <taxon>Burkholderiales</taxon>
        <taxon>Oxalobacteraceae</taxon>
        <taxon>Telluria group</taxon>
        <taxon>Massilia</taxon>
    </lineage>
</organism>
<sequence length="130" mass="13976">MNIVHLTSLARINPPAAETSIDQVEAQLGMRLPDAYRALLACANGIWFDNGLVVYPLDDVIERNQTLEVGEYAPGYLAIGDDSGGQAVMLSLGSGTVLLVDMGSMDPDDMAPISQSLPSWIADKCRLRVK</sequence>
<evidence type="ECO:0000313" key="2">
    <source>
        <dbReference type="EMBL" id="NHZ36197.1"/>
    </source>
</evidence>
<feature type="domain" description="Knr4/Smi1-like" evidence="1">
    <location>
        <begin position="15"/>
        <end position="123"/>
    </location>
</feature>
<accession>A0ABX0LVM5</accession>
<name>A0ABX0LVM5_9BURK</name>
<dbReference type="RefSeq" id="WP_167228056.1">
    <property type="nucleotide sequence ID" value="NZ_VUYU01000016.1"/>
</dbReference>
<dbReference type="SMART" id="SM00860">
    <property type="entry name" value="SMI1_KNR4"/>
    <property type="match status" value="1"/>
</dbReference>
<dbReference type="Gene3D" id="3.40.1580.10">
    <property type="entry name" value="SMI1/KNR4-like"/>
    <property type="match status" value="1"/>
</dbReference>
<comment type="caution">
    <text evidence="2">The sequence shown here is derived from an EMBL/GenBank/DDBJ whole genome shotgun (WGS) entry which is preliminary data.</text>
</comment>
<dbReference type="InterPro" id="IPR018958">
    <property type="entry name" value="Knr4/Smi1-like_dom"/>
</dbReference>
<evidence type="ECO:0000313" key="3">
    <source>
        <dbReference type="Proteomes" id="UP000785613"/>
    </source>
</evidence>
<dbReference type="InterPro" id="IPR037883">
    <property type="entry name" value="Knr4/Smi1-like_sf"/>
</dbReference>
<gene>
    <name evidence="2" type="ORF">F0185_21750</name>
</gene>
<reference evidence="2 3" key="1">
    <citation type="submission" date="2019-09" db="EMBL/GenBank/DDBJ databases">
        <title>Taxonomy of Antarctic Massilia spp.: description of Massilia rubra sp. nov., Massilia aquatica sp. nov., Massilia mucilaginosa sp. nov., Massilia frigida sp. nov. isolated from streams, lakes and regoliths.</title>
        <authorList>
            <person name="Holochova P."/>
            <person name="Sedlacek I."/>
            <person name="Kralova S."/>
            <person name="Maslanova I."/>
            <person name="Busse H.-J."/>
            <person name="Stankova E."/>
            <person name="Vrbovska V."/>
            <person name="Kovarovic V."/>
            <person name="Bartak M."/>
            <person name="Svec P."/>
            <person name="Pantucek R."/>
        </authorList>
    </citation>
    <scope>NUCLEOTIDE SEQUENCE [LARGE SCALE GENOMIC DNA]</scope>
    <source>
        <strain evidence="2 3">CCM 8692</strain>
    </source>
</reference>
<keyword evidence="3" id="KW-1185">Reference proteome</keyword>
<dbReference type="Pfam" id="PF09346">
    <property type="entry name" value="SMI1_KNR4"/>
    <property type="match status" value="1"/>
</dbReference>
<dbReference type="SUPFAM" id="SSF160631">
    <property type="entry name" value="SMI1/KNR4-like"/>
    <property type="match status" value="1"/>
</dbReference>
<dbReference type="EMBL" id="VUYU01000016">
    <property type="protein sequence ID" value="NHZ36197.1"/>
    <property type="molecule type" value="Genomic_DNA"/>
</dbReference>
<proteinExistence type="predicted"/>
<dbReference type="Proteomes" id="UP000785613">
    <property type="component" value="Unassembled WGS sequence"/>
</dbReference>
<evidence type="ECO:0000259" key="1">
    <source>
        <dbReference type="SMART" id="SM00860"/>
    </source>
</evidence>
<protein>
    <submittedName>
        <fullName evidence="2">SMI1/KNR4 family protein</fullName>
    </submittedName>
</protein>